<evidence type="ECO:0000313" key="1">
    <source>
        <dbReference type="EMBL" id="JAH05504.1"/>
    </source>
</evidence>
<dbReference type="EMBL" id="GBXM01103073">
    <property type="protein sequence ID" value="JAH05504.1"/>
    <property type="molecule type" value="Transcribed_RNA"/>
</dbReference>
<protein>
    <submittedName>
        <fullName evidence="1">Uncharacterized protein</fullName>
    </submittedName>
</protein>
<sequence length="39" mass="4390">MKFFHGLKLSLDQCLQVPSSFQKSWTGVQHSCVALGHPF</sequence>
<reference evidence="1" key="2">
    <citation type="journal article" date="2015" name="Fish Shellfish Immunol.">
        <title>Early steps in the European eel (Anguilla anguilla)-Vibrio vulnificus interaction in the gills: Role of the RtxA13 toxin.</title>
        <authorList>
            <person name="Callol A."/>
            <person name="Pajuelo D."/>
            <person name="Ebbesson L."/>
            <person name="Teles M."/>
            <person name="MacKenzie S."/>
            <person name="Amaro C."/>
        </authorList>
    </citation>
    <scope>NUCLEOTIDE SEQUENCE</scope>
</reference>
<proteinExistence type="predicted"/>
<accession>A0A0E9PLW6</accession>
<name>A0A0E9PLW6_ANGAN</name>
<organism evidence="1">
    <name type="scientific">Anguilla anguilla</name>
    <name type="common">European freshwater eel</name>
    <name type="synonym">Muraena anguilla</name>
    <dbReference type="NCBI Taxonomy" id="7936"/>
    <lineage>
        <taxon>Eukaryota</taxon>
        <taxon>Metazoa</taxon>
        <taxon>Chordata</taxon>
        <taxon>Craniata</taxon>
        <taxon>Vertebrata</taxon>
        <taxon>Euteleostomi</taxon>
        <taxon>Actinopterygii</taxon>
        <taxon>Neopterygii</taxon>
        <taxon>Teleostei</taxon>
        <taxon>Anguilliformes</taxon>
        <taxon>Anguillidae</taxon>
        <taxon>Anguilla</taxon>
    </lineage>
</organism>
<dbReference type="AlphaFoldDB" id="A0A0E9PLW6"/>
<reference evidence="1" key="1">
    <citation type="submission" date="2014-11" db="EMBL/GenBank/DDBJ databases">
        <authorList>
            <person name="Amaro Gonzalez C."/>
        </authorList>
    </citation>
    <scope>NUCLEOTIDE SEQUENCE</scope>
</reference>